<keyword evidence="3" id="KW-1185">Reference proteome</keyword>
<evidence type="ECO:0000313" key="2">
    <source>
        <dbReference type="EMBL" id="TSB04921.1"/>
    </source>
</evidence>
<dbReference type="Pfam" id="PF07238">
    <property type="entry name" value="PilZ"/>
    <property type="match status" value="1"/>
</dbReference>
<dbReference type="OrthoDB" id="7391081at2"/>
<dbReference type="RefSeq" id="WP_143775837.1">
    <property type="nucleotide sequence ID" value="NZ_OZ260107.1"/>
</dbReference>
<dbReference type="InterPro" id="IPR009875">
    <property type="entry name" value="PilZ_domain"/>
</dbReference>
<organism evidence="2 3">
    <name type="scientific">Sphingorhabdus contaminans</name>
    <dbReference type="NCBI Taxonomy" id="1343899"/>
    <lineage>
        <taxon>Bacteria</taxon>
        <taxon>Pseudomonadati</taxon>
        <taxon>Pseudomonadota</taxon>
        <taxon>Alphaproteobacteria</taxon>
        <taxon>Sphingomonadales</taxon>
        <taxon>Sphingomonadaceae</taxon>
        <taxon>Sphingorhabdus</taxon>
    </lineage>
</organism>
<name>A0A553WJV4_9SPHN</name>
<reference evidence="2 3" key="1">
    <citation type="submission" date="2019-07" db="EMBL/GenBank/DDBJ databases">
        <authorList>
            <person name="Park M."/>
        </authorList>
    </citation>
    <scope>NUCLEOTIDE SEQUENCE [LARGE SCALE GENOMIC DNA]</scope>
    <source>
        <strain evidence="2 3">KCTC32445</strain>
    </source>
</reference>
<evidence type="ECO:0000313" key="3">
    <source>
        <dbReference type="Proteomes" id="UP000320160"/>
    </source>
</evidence>
<dbReference type="AlphaFoldDB" id="A0A553WJV4"/>
<dbReference type="EMBL" id="VKKU01000001">
    <property type="protein sequence ID" value="TSB04921.1"/>
    <property type="molecule type" value="Genomic_DNA"/>
</dbReference>
<protein>
    <submittedName>
        <fullName evidence="2">PilZ domain-containing protein</fullName>
    </submittedName>
</protein>
<dbReference type="Proteomes" id="UP000320160">
    <property type="component" value="Unassembled WGS sequence"/>
</dbReference>
<gene>
    <name evidence="2" type="ORF">FOM92_05890</name>
</gene>
<evidence type="ECO:0000259" key="1">
    <source>
        <dbReference type="Pfam" id="PF07238"/>
    </source>
</evidence>
<accession>A0A553WJV4</accession>
<dbReference type="GO" id="GO:0035438">
    <property type="term" value="F:cyclic-di-GMP binding"/>
    <property type="evidence" value="ECO:0007669"/>
    <property type="project" value="InterPro"/>
</dbReference>
<comment type="caution">
    <text evidence="2">The sequence shown here is derived from an EMBL/GenBank/DDBJ whole genome shotgun (WGS) entry which is preliminary data.</text>
</comment>
<sequence>MNDLLNMDNPASAKRGANRDSLLLKAVLRFANVSEDREVRIRNLSAGGLMAEAPMRVARGEPVEIHLRSIGWISGHVAWVTEGRIGIAFDHPINPKDARKPVGQAELDMPNYLKKLNEPNAPNKYRRL</sequence>
<dbReference type="SUPFAM" id="SSF141371">
    <property type="entry name" value="PilZ domain-like"/>
    <property type="match status" value="1"/>
</dbReference>
<feature type="domain" description="PilZ" evidence="1">
    <location>
        <begin position="28"/>
        <end position="99"/>
    </location>
</feature>
<proteinExistence type="predicted"/>